<evidence type="ECO:0000259" key="3">
    <source>
        <dbReference type="Pfam" id="PF02518"/>
    </source>
</evidence>
<dbReference type="AlphaFoldDB" id="A0A9N8X1C7"/>
<reference evidence="4" key="1">
    <citation type="submission" date="2021-04" db="EMBL/GenBank/DDBJ databases">
        <authorList>
            <person name="Vanwijnsberghe S."/>
        </authorList>
    </citation>
    <scope>NUCLEOTIDE SEQUENCE</scope>
    <source>
        <strain evidence="4">LMG 31841</strain>
    </source>
</reference>
<protein>
    <recommendedName>
        <fullName evidence="2">histidine kinase</fullName>
        <ecNumber evidence="2">2.7.13.3</ecNumber>
    </recommendedName>
</protein>
<dbReference type="EC" id="2.7.13.3" evidence="2"/>
<dbReference type="SUPFAM" id="SSF55874">
    <property type="entry name" value="ATPase domain of HSP90 chaperone/DNA topoisomerase II/histidine kinase"/>
    <property type="match status" value="1"/>
</dbReference>
<keyword evidence="5" id="KW-1185">Reference proteome</keyword>
<name>A0A9N8X1C7_9BURK</name>
<dbReference type="PANTHER" id="PTHR43395:SF10">
    <property type="entry name" value="CHEMOTAXIS PROTEIN CHEA"/>
    <property type="match status" value="1"/>
</dbReference>
<dbReference type="Pfam" id="PF02518">
    <property type="entry name" value="HATPase_c"/>
    <property type="match status" value="1"/>
</dbReference>
<dbReference type="InterPro" id="IPR036890">
    <property type="entry name" value="HATPase_C_sf"/>
</dbReference>
<dbReference type="Gene3D" id="3.30.565.10">
    <property type="entry name" value="Histidine kinase-like ATPase, C-terminal domain"/>
    <property type="match status" value="1"/>
</dbReference>
<evidence type="ECO:0000313" key="5">
    <source>
        <dbReference type="Proteomes" id="UP000789704"/>
    </source>
</evidence>
<accession>A0A9N8X1C7</accession>
<dbReference type="Proteomes" id="UP000789704">
    <property type="component" value="Unassembled WGS sequence"/>
</dbReference>
<feature type="domain" description="Histidine kinase/HSP90-like ATPase" evidence="3">
    <location>
        <begin position="3"/>
        <end position="103"/>
    </location>
</feature>
<dbReference type="EMBL" id="CAJQZC010000003">
    <property type="protein sequence ID" value="CAG4894426.1"/>
    <property type="molecule type" value="Genomic_DNA"/>
</dbReference>
<dbReference type="GO" id="GO:0004673">
    <property type="term" value="F:protein histidine kinase activity"/>
    <property type="evidence" value="ECO:0007669"/>
    <property type="project" value="UniProtKB-EC"/>
</dbReference>
<dbReference type="InterPro" id="IPR003594">
    <property type="entry name" value="HATPase_dom"/>
</dbReference>
<evidence type="ECO:0000313" key="4">
    <source>
        <dbReference type="EMBL" id="CAG4894426.1"/>
    </source>
</evidence>
<evidence type="ECO:0000256" key="2">
    <source>
        <dbReference type="ARBA" id="ARBA00012438"/>
    </source>
</evidence>
<comment type="catalytic activity">
    <reaction evidence="1">
        <text>ATP + protein L-histidine = ADP + protein N-phospho-L-histidine.</text>
        <dbReference type="EC" id="2.7.13.3"/>
    </reaction>
</comment>
<gene>
    <name evidence="4" type="ORF">LMG31841_01912</name>
</gene>
<evidence type="ECO:0000256" key="1">
    <source>
        <dbReference type="ARBA" id="ARBA00000085"/>
    </source>
</evidence>
<organism evidence="4 5">
    <name type="scientific">Paraburkholderia saeva</name>
    <dbReference type="NCBI Taxonomy" id="2777537"/>
    <lineage>
        <taxon>Bacteria</taxon>
        <taxon>Pseudomonadati</taxon>
        <taxon>Pseudomonadota</taxon>
        <taxon>Betaproteobacteria</taxon>
        <taxon>Burkholderiales</taxon>
        <taxon>Burkholderiaceae</taxon>
        <taxon>Paraburkholderia</taxon>
    </lineage>
</organism>
<sequence>MIDIEVGVDNSLLQVTLSDDGRGLALARIRGIAIGRGWIGPDEKLDDHAIAQLIFRPGFSTAHTITEVSGRGVGMDAVRDFLAREHGRIELHFTDDHHGADFRQFQTVVCLPDSEAVDSLGTDARRDVNASQTGAFAG</sequence>
<proteinExistence type="predicted"/>
<comment type="caution">
    <text evidence="4">The sequence shown here is derived from an EMBL/GenBank/DDBJ whole genome shotgun (WGS) entry which is preliminary data.</text>
</comment>
<dbReference type="PANTHER" id="PTHR43395">
    <property type="entry name" value="SENSOR HISTIDINE KINASE CHEA"/>
    <property type="match status" value="1"/>
</dbReference>
<dbReference type="PRINTS" id="PR00344">
    <property type="entry name" value="BCTRLSENSOR"/>
</dbReference>
<dbReference type="InterPro" id="IPR004358">
    <property type="entry name" value="Sig_transdc_His_kin-like_C"/>
</dbReference>
<dbReference type="InterPro" id="IPR051315">
    <property type="entry name" value="Bact_Chemotaxis_CheA"/>
</dbReference>